<dbReference type="FunFam" id="1.10.510.10:FF:000611">
    <property type="entry name" value="CMGC family protein kinase"/>
    <property type="match status" value="1"/>
</dbReference>
<dbReference type="CDD" id="cd07829">
    <property type="entry name" value="STKc_CDK_like"/>
    <property type="match status" value="1"/>
</dbReference>
<protein>
    <recommendedName>
        <fullName evidence="2">cyclin-dependent kinase</fullName>
        <ecNumber evidence="2">2.7.11.22</ecNumber>
    </recommendedName>
</protein>
<feature type="binding site" evidence="10">
    <location>
        <position position="42"/>
    </location>
    <ligand>
        <name>ATP</name>
        <dbReference type="ChEBI" id="CHEBI:30616"/>
    </ligand>
</feature>
<dbReference type="InterPro" id="IPR050108">
    <property type="entry name" value="CDK"/>
</dbReference>
<comment type="similarity">
    <text evidence="1">Belongs to the protein kinase superfamily. CMGC Ser/Thr protein kinase family. CDC2/CDKX subfamily.</text>
</comment>
<dbReference type="InterPro" id="IPR008271">
    <property type="entry name" value="Ser/Thr_kinase_AS"/>
</dbReference>
<evidence type="ECO:0000313" key="14">
    <source>
        <dbReference type="EMBL" id="CAF1087956.1"/>
    </source>
</evidence>
<sequence length="305" mass="35565">MAGSTLILGKNEFKLLDQIGSGTYAKVYKAIDYQHQREVAIKCMLLDSERYGLLCVVIREINLLLELKHPNIVHLYDIIRRENEIYLIFEYMNTDLYQYMLHNHRPLPDIQVKVYFYQLLNGLDYCHMNKIFHRDLKPQNLLLDTKGTLKIADFGLARDATILKRAYSRDIVTLWYRPPEVLLGIDIYSSAVDIWSAGCIFAEMLRNSPLFKGDCEISQLFCIFQVLGTPNEKLWPGVSLLSNYKSDFPQWQPTLSLNKYVHLTNDKAEDILIRCLCYLSEQRITAKQALQHSYFIQEDEHISLS</sequence>
<dbReference type="EC" id="2.7.11.22" evidence="2"/>
<dbReference type="InterPro" id="IPR000719">
    <property type="entry name" value="Prot_kinase_dom"/>
</dbReference>
<dbReference type="GO" id="GO:0005524">
    <property type="term" value="F:ATP binding"/>
    <property type="evidence" value="ECO:0007669"/>
    <property type="project" value="UniProtKB-UniRule"/>
</dbReference>
<keyword evidence="5 10" id="KW-0547">Nucleotide-binding</keyword>
<dbReference type="Gene3D" id="1.10.510.10">
    <property type="entry name" value="Transferase(Phosphotransferase) domain 1"/>
    <property type="match status" value="1"/>
</dbReference>
<evidence type="ECO:0000256" key="8">
    <source>
        <dbReference type="ARBA" id="ARBA00047811"/>
    </source>
</evidence>
<dbReference type="GO" id="GO:0004693">
    <property type="term" value="F:cyclin-dependent protein serine/threonine kinase activity"/>
    <property type="evidence" value="ECO:0007669"/>
    <property type="project" value="UniProtKB-EC"/>
</dbReference>
<reference evidence="13" key="1">
    <citation type="submission" date="2021-02" db="EMBL/GenBank/DDBJ databases">
        <authorList>
            <person name="Nowell W R."/>
        </authorList>
    </citation>
    <scope>NUCLEOTIDE SEQUENCE</scope>
</reference>
<name>A0A813SF26_9BILA</name>
<keyword evidence="7 10" id="KW-0067">ATP-binding</keyword>
<dbReference type="SMART" id="SM00220">
    <property type="entry name" value="S_TKc"/>
    <property type="match status" value="1"/>
</dbReference>
<evidence type="ECO:0000313" key="16">
    <source>
        <dbReference type="Proteomes" id="UP000663870"/>
    </source>
</evidence>
<comment type="catalytic activity">
    <reaction evidence="8">
        <text>L-threonyl-[protein] + ATP = O-phospho-L-threonyl-[protein] + ADP + H(+)</text>
        <dbReference type="Rhea" id="RHEA:46608"/>
        <dbReference type="Rhea" id="RHEA-COMP:11060"/>
        <dbReference type="Rhea" id="RHEA-COMP:11605"/>
        <dbReference type="ChEBI" id="CHEBI:15378"/>
        <dbReference type="ChEBI" id="CHEBI:30013"/>
        <dbReference type="ChEBI" id="CHEBI:30616"/>
        <dbReference type="ChEBI" id="CHEBI:61977"/>
        <dbReference type="ChEBI" id="CHEBI:456216"/>
        <dbReference type="EC" id="2.7.11.22"/>
    </reaction>
</comment>
<evidence type="ECO:0000256" key="7">
    <source>
        <dbReference type="ARBA" id="ARBA00022840"/>
    </source>
</evidence>
<dbReference type="GO" id="GO:0005634">
    <property type="term" value="C:nucleus"/>
    <property type="evidence" value="ECO:0007669"/>
    <property type="project" value="TreeGrafter"/>
</dbReference>
<dbReference type="InterPro" id="IPR017441">
    <property type="entry name" value="Protein_kinase_ATP_BS"/>
</dbReference>
<evidence type="ECO:0000256" key="2">
    <source>
        <dbReference type="ARBA" id="ARBA00012425"/>
    </source>
</evidence>
<evidence type="ECO:0000256" key="6">
    <source>
        <dbReference type="ARBA" id="ARBA00022777"/>
    </source>
</evidence>
<accession>A0A813SF26</accession>
<dbReference type="PROSITE" id="PS00107">
    <property type="entry name" value="PROTEIN_KINASE_ATP"/>
    <property type="match status" value="1"/>
</dbReference>
<evidence type="ECO:0000256" key="5">
    <source>
        <dbReference type="ARBA" id="ARBA00022741"/>
    </source>
</evidence>
<evidence type="ECO:0000256" key="4">
    <source>
        <dbReference type="ARBA" id="ARBA00022679"/>
    </source>
</evidence>
<dbReference type="Pfam" id="PF00069">
    <property type="entry name" value="Pkinase"/>
    <property type="match status" value="1"/>
</dbReference>
<feature type="domain" description="Protein kinase" evidence="12">
    <location>
        <begin position="13"/>
        <end position="295"/>
    </location>
</feature>
<dbReference type="PROSITE" id="PS50011">
    <property type="entry name" value="PROTEIN_KINASE_DOM"/>
    <property type="match status" value="1"/>
</dbReference>
<dbReference type="SUPFAM" id="SSF56112">
    <property type="entry name" value="Protein kinase-like (PK-like)"/>
    <property type="match status" value="1"/>
</dbReference>
<evidence type="ECO:0000256" key="10">
    <source>
        <dbReference type="PROSITE-ProRule" id="PRU10141"/>
    </source>
</evidence>
<keyword evidence="16" id="KW-1185">Reference proteome</keyword>
<evidence type="ECO:0000256" key="3">
    <source>
        <dbReference type="ARBA" id="ARBA00022527"/>
    </source>
</evidence>
<dbReference type="EMBL" id="CAJNOH010000038">
    <property type="protein sequence ID" value="CAF0793680.1"/>
    <property type="molecule type" value="Genomic_DNA"/>
</dbReference>
<dbReference type="InterPro" id="IPR011009">
    <property type="entry name" value="Kinase-like_dom_sf"/>
</dbReference>
<evidence type="ECO:0000256" key="11">
    <source>
        <dbReference type="RuleBase" id="RU000304"/>
    </source>
</evidence>
<dbReference type="Gene3D" id="3.30.200.20">
    <property type="entry name" value="Phosphorylase Kinase, domain 1"/>
    <property type="match status" value="1"/>
</dbReference>
<gene>
    <name evidence="14" type="ORF">JXQ802_LOCUS18531</name>
    <name evidence="13" type="ORF">PYM288_LOCUS4262</name>
</gene>
<dbReference type="PANTHER" id="PTHR24056">
    <property type="entry name" value="CELL DIVISION PROTEIN KINASE"/>
    <property type="match status" value="1"/>
</dbReference>
<keyword evidence="6" id="KW-0418">Kinase</keyword>
<organism evidence="13 15">
    <name type="scientific">Rotaria sordida</name>
    <dbReference type="NCBI Taxonomy" id="392033"/>
    <lineage>
        <taxon>Eukaryota</taxon>
        <taxon>Metazoa</taxon>
        <taxon>Spiralia</taxon>
        <taxon>Gnathifera</taxon>
        <taxon>Rotifera</taxon>
        <taxon>Eurotatoria</taxon>
        <taxon>Bdelloidea</taxon>
        <taxon>Philodinida</taxon>
        <taxon>Philodinidae</taxon>
        <taxon>Rotaria</taxon>
    </lineage>
</organism>
<comment type="caution">
    <text evidence="13">The sequence shown here is derived from an EMBL/GenBank/DDBJ whole genome shotgun (WGS) entry which is preliminary data.</text>
</comment>
<dbReference type="EMBL" id="CAJNOL010000489">
    <property type="protein sequence ID" value="CAF1087956.1"/>
    <property type="molecule type" value="Genomic_DNA"/>
</dbReference>
<dbReference type="Proteomes" id="UP000663854">
    <property type="component" value="Unassembled WGS sequence"/>
</dbReference>
<dbReference type="PROSITE" id="PS00108">
    <property type="entry name" value="PROTEIN_KINASE_ST"/>
    <property type="match status" value="1"/>
</dbReference>
<proteinExistence type="inferred from homology"/>
<evidence type="ECO:0000313" key="15">
    <source>
        <dbReference type="Proteomes" id="UP000663854"/>
    </source>
</evidence>
<dbReference type="AlphaFoldDB" id="A0A813SF26"/>
<keyword evidence="4" id="KW-0808">Transferase</keyword>
<comment type="catalytic activity">
    <reaction evidence="9">
        <text>L-seryl-[protein] + ATP = O-phospho-L-seryl-[protein] + ADP + H(+)</text>
        <dbReference type="Rhea" id="RHEA:17989"/>
        <dbReference type="Rhea" id="RHEA-COMP:9863"/>
        <dbReference type="Rhea" id="RHEA-COMP:11604"/>
        <dbReference type="ChEBI" id="CHEBI:15378"/>
        <dbReference type="ChEBI" id="CHEBI:29999"/>
        <dbReference type="ChEBI" id="CHEBI:30616"/>
        <dbReference type="ChEBI" id="CHEBI:83421"/>
        <dbReference type="ChEBI" id="CHEBI:456216"/>
        <dbReference type="EC" id="2.7.11.22"/>
    </reaction>
</comment>
<evidence type="ECO:0000256" key="9">
    <source>
        <dbReference type="ARBA" id="ARBA00048367"/>
    </source>
</evidence>
<evidence type="ECO:0000256" key="1">
    <source>
        <dbReference type="ARBA" id="ARBA00006485"/>
    </source>
</evidence>
<dbReference type="FunFam" id="3.30.200.20:FF:000124">
    <property type="entry name" value="Cyclin-dependent kinase 4"/>
    <property type="match status" value="1"/>
</dbReference>
<keyword evidence="3 11" id="KW-0723">Serine/threonine-protein kinase</keyword>
<evidence type="ECO:0000313" key="13">
    <source>
        <dbReference type="EMBL" id="CAF0793680.1"/>
    </source>
</evidence>
<evidence type="ECO:0000259" key="12">
    <source>
        <dbReference type="PROSITE" id="PS50011"/>
    </source>
</evidence>
<dbReference type="Proteomes" id="UP000663870">
    <property type="component" value="Unassembled WGS sequence"/>
</dbReference>